<keyword evidence="4" id="KW-1185">Reference proteome</keyword>
<dbReference type="AlphaFoldDB" id="A0A9N9NS88"/>
<feature type="non-terminal residue" evidence="3">
    <location>
        <position position="78"/>
    </location>
</feature>
<comment type="caution">
    <text evidence="3">The sequence shown here is derived from an EMBL/GenBank/DDBJ whole genome shotgun (WGS) entry which is preliminary data.</text>
</comment>
<evidence type="ECO:0000313" key="4">
    <source>
        <dbReference type="Proteomes" id="UP000789405"/>
    </source>
</evidence>
<protein>
    <submittedName>
        <fullName evidence="3">25330_t:CDS:1</fullName>
    </submittedName>
</protein>
<proteinExistence type="predicted"/>
<organism evidence="3 4">
    <name type="scientific">Dentiscutata erythropus</name>
    <dbReference type="NCBI Taxonomy" id="1348616"/>
    <lineage>
        <taxon>Eukaryota</taxon>
        <taxon>Fungi</taxon>
        <taxon>Fungi incertae sedis</taxon>
        <taxon>Mucoromycota</taxon>
        <taxon>Glomeromycotina</taxon>
        <taxon>Glomeromycetes</taxon>
        <taxon>Diversisporales</taxon>
        <taxon>Gigasporaceae</taxon>
        <taxon>Dentiscutata</taxon>
    </lineage>
</organism>
<accession>A0A9N9NS88</accession>
<feature type="coiled-coil region" evidence="1">
    <location>
        <begin position="11"/>
        <end position="42"/>
    </location>
</feature>
<evidence type="ECO:0000256" key="2">
    <source>
        <dbReference type="SAM" id="MobiDB-lite"/>
    </source>
</evidence>
<dbReference type="OrthoDB" id="10553573at2759"/>
<dbReference type="EMBL" id="CAJVPY010015667">
    <property type="protein sequence ID" value="CAG8752984.1"/>
    <property type="molecule type" value="Genomic_DNA"/>
</dbReference>
<sequence>MHEKSSERPTAEEVYKTVQEWKEILKKEEKELKDEKLEIKLEFLFADKIYSASSTTSQEHISSTHLQHNSYELETNLS</sequence>
<reference evidence="3" key="1">
    <citation type="submission" date="2021-06" db="EMBL/GenBank/DDBJ databases">
        <authorList>
            <person name="Kallberg Y."/>
            <person name="Tangrot J."/>
            <person name="Rosling A."/>
        </authorList>
    </citation>
    <scope>NUCLEOTIDE SEQUENCE</scope>
    <source>
        <strain evidence="3">MA453B</strain>
    </source>
</reference>
<name>A0A9N9NS88_9GLOM</name>
<evidence type="ECO:0000256" key="1">
    <source>
        <dbReference type="SAM" id="Coils"/>
    </source>
</evidence>
<keyword evidence="1" id="KW-0175">Coiled coil</keyword>
<dbReference type="Proteomes" id="UP000789405">
    <property type="component" value="Unassembled WGS sequence"/>
</dbReference>
<feature type="region of interest" description="Disordered" evidence="2">
    <location>
        <begin position="54"/>
        <end position="78"/>
    </location>
</feature>
<gene>
    <name evidence="3" type="ORF">DERYTH_LOCUS17074</name>
</gene>
<evidence type="ECO:0000313" key="3">
    <source>
        <dbReference type="EMBL" id="CAG8752984.1"/>
    </source>
</evidence>